<evidence type="ECO:0000313" key="2">
    <source>
        <dbReference type="Proteomes" id="UP001183410"/>
    </source>
</evidence>
<organism evidence="1 2">
    <name type="scientific">Streptomyces chisholmiae</name>
    <dbReference type="NCBI Taxonomy" id="3075540"/>
    <lineage>
        <taxon>Bacteria</taxon>
        <taxon>Bacillati</taxon>
        <taxon>Actinomycetota</taxon>
        <taxon>Actinomycetes</taxon>
        <taxon>Kitasatosporales</taxon>
        <taxon>Streptomycetaceae</taxon>
        <taxon>Streptomyces</taxon>
    </lineage>
</organism>
<accession>A0ABU2JNN8</accession>
<gene>
    <name evidence="1" type="ORF">RM844_09400</name>
</gene>
<keyword evidence="2" id="KW-1185">Reference proteome</keyword>
<evidence type="ECO:0000313" key="1">
    <source>
        <dbReference type="EMBL" id="MDT0266512.1"/>
    </source>
</evidence>
<sequence>MKNMERDDILEKDAVDLSEIDVFDLSVTEVSDGAAAFAVPAEGSGGCLTCGCFGGRC</sequence>
<protein>
    <recommendedName>
        <fullName evidence="3">Thiazolylpeptide-type bacteriocin</fullName>
    </recommendedName>
</protein>
<reference evidence="2" key="1">
    <citation type="submission" date="2023-07" db="EMBL/GenBank/DDBJ databases">
        <title>30 novel species of actinomycetes from the DSMZ collection.</title>
        <authorList>
            <person name="Nouioui I."/>
        </authorList>
    </citation>
    <scope>NUCLEOTIDE SEQUENCE [LARGE SCALE GENOMIC DNA]</scope>
    <source>
        <strain evidence="2">DSM 44915</strain>
    </source>
</reference>
<dbReference type="Proteomes" id="UP001183410">
    <property type="component" value="Unassembled WGS sequence"/>
</dbReference>
<dbReference type="EMBL" id="JAVREO010000004">
    <property type="protein sequence ID" value="MDT0266512.1"/>
    <property type="molecule type" value="Genomic_DNA"/>
</dbReference>
<evidence type="ECO:0008006" key="3">
    <source>
        <dbReference type="Google" id="ProtNLM"/>
    </source>
</evidence>
<proteinExistence type="predicted"/>
<dbReference type="RefSeq" id="WP_311666527.1">
    <property type="nucleotide sequence ID" value="NZ_JAVREO010000004.1"/>
</dbReference>
<comment type="caution">
    <text evidence="1">The sequence shown here is derived from an EMBL/GenBank/DDBJ whole genome shotgun (WGS) entry which is preliminary data.</text>
</comment>
<name>A0ABU2JNN8_9ACTN</name>